<dbReference type="PROSITE" id="PS50109">
    <property type="entry name" value="HIS_KIN"/>
    <property type="match status" value="1"/>
</dbReference>
<protein>
    <recommendedName>
        <fullName evidence="2">histidine kinase</fullName>
        <ecNumber evidence="2">2.7.13.3</ecNumber>
    </recommendedName>
</protein>
<evidence type="ECO:0000256" key="2">
    <source>
        <dbReference type="ARBA" id="ARBA00012438"/>
    </source>
</evidence>
<dbReference type="Gene3D" id="3.30.565.10">
    <property type="entry name" value="Histidine kinase-like ATPase, C-terminal domain"/>
    <property type="match status" value="1"/>
</dbReference>
<reference evidence="9 10" key="1">
    <citation type="submission" date="2020-08" db="EMBL/GenBank/DDBJ databases">
        <title>Genomic Encyclopedia of Type Strains, Phase III (KMG-III): the genomes of soil and plant-associated and newly described type strains.</title>
        <authorList>
            <person name="Whitman W."/>
        </authorList>
    </citation>
    <scope>NUCLEOTIDE SEQUENCE [LARGE SCALE GENOMIC DNA]</scope>
    <source>
        <strain evidence="9 10">CECT 8571</strain>
    </source>
</reference>
<dbReference type="InterPro" id="IPR003594">
    <property type="entry name" value="HATPase_dom"/>
</dbReference>
<dbReference type="SMART" id="SM00388">
    <property type="entry name" value="HisKA"/>
    <property type="match status" value="1"/>
</dbReference>
<dbReference type="GO" id="GO:0000155">
    <property type="term" value="F:phosphorelay sensor kinase activity"/>
    <property type="evidence" value="ECO:0007669"/>
    <property type="project" value="InterPro"/>
</dbReference>
<dbReference type="SUPFAM" id="SSF52172">
    <property type="entry name" value="CheY-like"/>
    <property type="match status" value="1"/>
</dbReference>
<dbReference type="EC" id="2.7.13.3" evidence="2"/>
<dbReference type="InterPro" id="IPR004358">
    <property type="entry name" value="Sig_transdc_His_kin-like_C"/>
</dbReference>
<dbReference type="SUPFAM" id="SSF47384">
    <property type="entry name" value="Homodimeric domain of signal transducing histidine kinase"/>
    <property type="match status" value="1"/>
</dbReference>
<gene>
    <name evidence="9" type="ORF">FHS30_002604</name>
</gene>
<dbReference type="SMART" id="SM00448">
    <property type="entry name" value="REC"/>
    <property type="match status" value="1"/>
</dbReference>
<evidence type="ECO:0000256" key="4">
    <source>
        <dbReference type="ARBA" id="ARBA00023012"/>
    </source>
</evidence>
<keyword evidence="9" id="KW-0808">Transferase</keyword>
<dbReference type="Proteomes" id="UP000559987">
    <property type="component" value="Unassembled WGS sequence"/>
</dbReference>
<name>A0A839UTV2_9GAMM</name>
<dbReference type="InterPro" id="IPR003661">
    <property type="entry name" value="HisK_dim/P_dom"/>
</dbReference>
<evidence type="ECO:0000256" key="6">
    <source>
        <dbReference type="SAM" id="Phobius"/>
    </source>
</evidence>
<keyword evidence="6" id="KW-1133">Transmembrane helix</keyword>
<dbReference type="FunFam" id="3.30.565.10:FF:000010">
    <property type="entry name" value="Sensor histidine kinase RcsC"/>
    <property type="match status" value="1"/>
</dbReference>
<organism evidence="9 10">
    <name type="scientific">Simiduia aestuariiviva</name>
    <dbReference type="NCBI Taxonomy" id="1510459"/>
    <lineage>
        <taxon>Bacteria</taxon>
        <taxon>Pseudomonadati</taxon>
        <taxon>Pseudomonadota</taxon>
        <taxon>Gammaproteobacteria</taxon>
        <taxon>Cellvibrionales</taxon>
        <taxon>Cellvibrionaceae</taxon>
        <taxon>Simiduia</taxon>
    </lineage>
</organism>
<dbReference type="InterPro" id="IPR036890">
    <property type="entry name" value="HATPase_C_sf"/>
</dbReference>
<evidence type="ECO:0000256" key="5">
    <source>
        <dbReference type="PROSITE-ProRule" id="PRU00169"/>
    </source>
</evidence>
<dbReference type="CDD" id="cd17546">
    <property type="entry name" value="REC_hyHK_CKI1_RcsC-like"/>
    <property type="match status" value="1"/>
</dbReference>
<dbReference type="InterPro" id="IPR005467">
    <property type="entry name" value="His_kinase_dom"/>
</dbReference>
<evidence type="ECO:0000256" key="3">
    <source>
        <dbReference type="ARBA" id="ARBA00022553"/>
    </source>
</evidence>
<accession>A0A839UTV2</accession>
<dbReference type="RefSeq" id="WP_183910867.1">
    <property type="nucleotide sequence ID" value="NZ_JACHXZ010000003.1"/>
</dbReference>
<dbReference type="PRINTS" id="PR00344">
    <property type="entry name" value="BCTRLSENSOR"/>
</dbReference>
<dbReference type="PROSITE" id="PS50110">
    <property type="entry name" value="RESPONSE_REGULATORY"/>
    <property type="match status" value="1"/>
</dbReference>
<comment type="catalytic activity">
    <reaction evidence="1">
        <text>ATP + protein L-histidine = ADP + protein N-phospho-L-histidine.</text>
        <dbReference type="EC" id="2.7.13.3"/>
    </reaction>
</comment>
<dbReference type="EMBL" id="JACHXZ010000003">
    <property type="protein sequence ID" value="MBB3169396.1"/>
    <property type="molecule type" value="Genomic_DNA"/>
</dbReference>
<keyword evidence="6" id="KW-0812">Transmembrane</keyword>
<evidence type="ECO:0000313" key="10">
    <source>
        <dbReference type="Proteomes" id="UP000559987"/>
    </source>
</evidence>
<proteinExistence type="predicted"/>
<keyword evidence="6" id="KW-0472">Membrane</keyword>
<keyword evidence="10" id="KW-1185">Reference proteome</keyword>
<keyword evidence="4" id="KW-0902">Two-component regulatory system</keyword>
<dbReference type="AlphaFoldDB" id="A0A839UTV2"/>
<feature type="domain" description="Response regulatory" evidence="8">
    <location>
        <begin position="587"/>
        <end position="708"/>
    </location>
</feature>
<dbReference type="InterPro" id="IPR011006">
    <property type="entry name" value="CheY-like_superfamily"/>
</dbReference>
<dbReference type="Pfam" id="PF00512">
    <property type="entry name" value="HisKA"/>
    <property type="match status" value="1"/>
</dbReference>
<keyword evidence="3 5" id="KW-0597">Phosphoprotein</keyword>
<dbReference type="InterPro" id="IPR001789">
    <property type="entry name" value="Sig_transdc_resp-reg_receiver"/>
</dbReference>
<comment type="caution">
    <text evidence="9">The sequence shown here is derived from an EMBL/GenBank/DDBJ whole genome shotgun (WGS) entry which is preliminary data.</text>
</comment>
<dbReference type="Pfam" id="PF02518">
    <property type="entry name" value="HATPase_c"/>
    <property type="match status" value="1"/>
</dbReference>
<dbReference type="SUPFAM" id="SSF55874">
    <property type="entry name" value="ATPase domain of HSP90 chaperone/DNA topoisomerase II/histidine kinase"/>
    <property type="match status" value="1"/>
</dbReference>
<dbReference type="CDD" id="cd00082">
    <property type="entry name" value="HisKA"/>
    <property type="match status" value="1"/>
</dbReference>
<evidence type="ECO:0000259" key="7">
    <source>
        <dbReference type="PROSITE" id="PS50109"/>
    </source>
</evidence>
<dbReference type="InterPro" id="IPR036097">
    <property type="entry name" value="HisK_dim/P_sf"/>
</dbReference>
<evidence type="ECO:0000313" key="9">
    <source>
        <dbReference type="EMBL" id="MBB3169396.1"/>
    </source>
</evidence>
<dbReference type="CDD" id="cd16922">
    <property type="entry name" value="HATPase_EvgS-ArcB-TorS-like"/>
    <property type="match status" value="1"/>
</dbReference>
<dbReference type="SMART" id="SM00387">
    <property type="entry name" value="HATPase_c"/>
    <property type="match status" value="1"/>
</dbReference>
<dbReference type="Gene3D" id="3.40.50.2300">
    <property type="match status" value="1"/>
</dbReference>
<keyword evidence="9" id="KW-0418">Kinase</keyword>
<dbReference type="PANTHER" id="PTHR45339">
    <property type="entry name" value="HYBRID SIGNAL TRANSDUCTION HISTIDINE KINASE J"/>
    <property type="match status" value="1"/>
</dbReference>
<sequence>MIEPHHHSRSRATLTILVGGLLLLATALGAQFALNGIIDRYDSVLQTRVGTQSDLYQINIAFKDQVQEWKNTLLRGHNTVEREKYWAAFVERESQVRALMNQLNSTQLSDDTRQALQRFARAHRQLAGKYRQGYEVYLANGQQWQLVDDLLRGIDREPSNKLYDFTRALEAEIAEQANTLRDSAETYFISTLLVVLISSVAVALGVISIVRNAIETEVGARTRSDFLAKMSHEIRTPMNGVLGMSELLSSTPLTEQQKRYNQAIHSSGQSLLILINDLLDYARIESGKMSIESSPFSLSGVLSNLYYLFVQKATERELEWHIDMPPSVPDGFVGDSARINQILVNLVGNAFKFTEQGGVTLHVTYQNDLLTFECTDTGIGMDEHTCQHLFEPYVQADNSIHRRYGGTGLGLVISRELARQMNGELVAESKVNAGSTFRLSLPLPRGEELASDFGADKPTILLCVENELQREDYQRYCNHWGLPSRIVRAEDDVTEADAMSVCVIDVSDHHRSDELARAYSALGHLPLQLYDVGQSSEWINSRGDITRGFKDRPPFGALLKPLLLDCLQLEHLVAQCDDPHLGIRPLSILAVDDNSVNRTVVSAMLAKLGHRCTLACDGEDAVTQFLNTPRRFDLVLMDCEMPVLDGMGALKCIREIEQQKAMAPTPVLALTANAYETDRERYLDGGMDDVLTKPISLNRLKSALRKHAL</sequence>
<feature type="domain" description="Histidine kinase" evidence="7">
    <location>
        <begin position="229"/>
        <end position="445"/>
    </location>
</feature>
<dbReference type="PANTHER" id="PTHR45339:SF1">
    <property type="entry name" value="HYBRID SIGNAL TRANSDUCTION HISTIDINE KINASE J"/>
    <property type="match status" value="1"/>
</dbReference>
<evidence type="ECO:0000256" key="1">
    <source>
        <dbReference type="ARBA" id="ARBA00000085"/>
    </source>
</evidence>
<feature type="transmembrane region" description="Helical" evidence="6">
    <location>
        <begin position="187"/>
        <end position="214"/>
    </location>
</feature>
<evidence type="ECO:0000259" key="8">
    <source>
        <dbReference type="PROSITE" id="PS50110"/>
    </source>
</evidence>
<dbReference type="Gene3D" id="1.10.287.130">
    <property type="match status" value="1"/>
</dbReference>
<dbReference type="Pfam" id="PF00072">
    <property type="entry name" value="Response_reg"/>
    <property type="match status" value="1"/>
</dbReference>
<feature type="modified residue" description="4-aspartylphosphate" evidence="5">
    <location>
        <position position="638"/>
    </location>
</feature>